<reference evidence="7" key="1">
    <citation type="submission" date="2020-09" db="EMBL/GenBank/DDBJ databases">
        <authorList>
            <person name="Kikuchi T."/>
        </authorList>
    </citation>
    <scope>NUCLEOTIDE SEQUENCE</scope>
    <source>
        <strain evidence="7">SH1</strain>
    </source>
</reference>
<comment type="subcellular location">
    <subcellularLocation>
        <location evidence="1">Membrane</location>
        <topology evidence="1">Multi-pass membrane protein</topology>
    </subcellularLocation>
</comment>
<comment type="caution">
    <text evidence="7">The sequence shown here is derived from an EMBL/GenBank/DDBJ whole genome shotgun (WGS) entry which is preliminary data.</text>
</comment>
<feature type="transmembrane region" description="Helical" evidence="5">
    <location>
        <begin position="360"/>
        <end position="388"/>
    </location>
</feature>
<feature type="transmembrane region" description="Helical" evidence="5">
    <location>
        <begin position="185"/>
        <end position="204"/>
    </location>
</feature>
<dbReference type="PANTHER" id="PTHR23503">
    <property type="entry name" value="SOLUTE CARRIER FAMILY 2"/>
    <property type="match status" value="1"/>
</dbReference>
<protein>
    <recommendedName>
        <fullName evidence="6">Major facilitator superfamily (MFS) profile domain-containing protein</fullName>
    </recommendedName>
</protein>
<evidence type="ECO:0000256" key="4">
    <source>
        <dbReference type="ARBA" id="ARBA00023136"/>
    </source>
</evidence>
<evidence type="ECO:0000256" key="1">
    <source>
        <dbReference type="ARBA" id="ARBA00004141"/>
    </source>
</evidence>
<feature type="transmembrane region" description="Helical" evidence="5">
    <location>
        <begin position="307"/>
        <end position="326"/>
    </location>
</feature>
<dbReference type="EMBL" id="CAJFCW020000006">
    <property type="protein sequence ID" value="CAG9125160.1"/>
    <property type="molecule type" value="Genomic_DNA"/>
</dbReference>
<proteinExistence type="predicted"/>
<evidence type="ECO:0000313" key="8">
    <source>
        <dbReference type="Proteomes" id="UP000614601"/>
    </source>
</evidence>
<dbReference type="InterPro" id="IPR045263">
    <property type="entry name" value="GLUT"/>
</dbReference>
<evidence type="ECO:0000256" key="2">
    <source>
        <dbReference type="ARBA" id="ARBA00022692"/>
    </source>
</evidence>
<dbReference type="InterPro" id="IPR005828">
    <property type="entry name" value="MFS_sugar_transport-like"/>
</dbReference>
<dbReference type="PROSITE" id="PS50850">
    <property type="entry name" value="MFS"/>
    <property type="match status" value="1"/>
</dbReference>
<sequence length="481" mass="53839">MSIPSRDRVRIYILGLVISLSCGFNPAFSNTYMNGSVNTFKQFLNDSFIRRDQVLSQSGYSWLWATILNVWFPAFLLGQFLNPIVNEKLGRKLGSIVFNVLALIASSLRFVSILIYSPELLIASTVLASVASAITYNSMILMLQECAPTTLRGNVATLAENSYAFISLIGIILSLESVLGSDLRWLTAFALIPCTLAIIMMIPLHETPKHIYLTTKDVEKTHRSIYFYHGMSTDVNEVVEEMKLEINIENEEDSSVKEILKTPHLRKAFVLGCAALLNVLGIWPLMLSSTDFLQRVGITSSFASQSSIVLMVLYLIGAIGASFFINNYGRRPILLLCASANALSLIGFVLAARLHYYLDFFKYFCIIFLIAYAFAYGSGVGTVVWYLNAELVLQRHRSRIQMMCSVFIFPIIFITTFTLFSLYDVIEEYAFLLLFVLPAVGSIVYLYKELPETGGREIHDIVSELQAIAGERRSTESTVST</sequence>
<dbReference type="Pfam" id="PF00083">
    <property type="entry name" value="Sugar_tr"/>
    <property type="match status" value="1"/>
</dbReference>
<feature type="transmembrane region" description="Helical" evidence="5">
    <location>
        <begin position="9"/>
        <end position="28"/>
    </location>
</feature>
<dbReference type="OrthoDB" id="4142200at2759"/>
<feature type="transmembrane region" description="Helical" evidence="5">
    <location>
        <begin position="93"/>
        <end position="115"/>
    </location>
</feature>
<dbReference type="GO" id="GO:0016020">
    <property type="term" value="C:membrane"/>
    <property type="evidence" value="ECO:0007669"/>
    <property type="project" value="UniProtKB-SubCell"/>
</dbReference>
<dbReference type="AlphaFoldDB" id="A0A811LNX4"/>
<dbReference type="PANTHER" id="PTHR23503:SF29">
    <property type="entry name" value="MAJOR FACILITATOR SUPERFAMILY (MFS) PROFILE DOMAIN-CONTAINING PROTEIN"/>
    <property type="match status" value="1"/>
</dbReference>
<evidence type="ECO:0000259" key="6">
    <source>
        <dbReference type="PROSITE" id="PS50850"/>
    </source>
</evidence>
<feature type="transmembrane region" description="Helical" evidence="5">
    <location>
        <begin position="268"/>
        <end position="287"/>
    </location>
</feature>
<dbReference type="SUPFAM" id="SSF103473">
    <property type="entry name" value="MFS general substrate transporter"/>
    <property type="match status" value="1"/>
</dbReference>
<keyword evidence="2 5" id="KW-0812">Transmembrane</keyword>
<keyword evidence="3 5" id="KW-1133">Transmembrane helix</keyword>
<dbReference type="InterPro" id="IPR020846">
    <property type="entry name" value="MFS_dom"/>
</dbReference>
<keyword evidence="4 5" id="KW-0472">Membrane</keyword>
<dbReference type="GO" id="GO:0015149">
    <property type="term" value="F:hexose transmembrane transporter activity"/>
    <property type="evidence" value="ECO:0007669"/>
    <property type="project" value="TreeGrafter"/>
</dbReference>
<dbReference type="Proteomes" id="UP000783686">
    <property type="component" value="Unassembled WGS sequence"/>
</dbReference>
<gene>
    <name evidence="7" type="ORF">BOKJ2_LOCUS12920</name>
</gene>
<dbReference type="EMBL" id="CAJFDH010000006">
    <property type="protein sequence ID" value="CAD5228861.1"/>
    <property type="molecule type" value="Genomic_DNA"/>
</dbReference>
<keyword evidence="8" id="KW-1185">Reference proteome</keyword>
<feature type="transmembrane region" description="Helical" evidence="5">
    <location>
        <begin position="333"/>
        <end position="354"/>
    </location>
</feature>
<dbReference type="InterPro" id="IPR036259">
    <property type="entry name" value="MFS_trans_sf"/>
</dbReference>
<name>A0A811LNX4_9BILA</name>
<feature type="transmembrane region" description="Helical" evidence="5">
    <location>
        <begin position="400"/>
        <end position="423"/>
    </location>
</feature>
<feature type="transmembrane region" description="Helical" evidence="5">
    <location>
        <begin position="429"/>
        <end position="447"/>
    </location>
</feature>
<feature type="domain" description="Major facilitator superfamily (MFS) profile" evidence="6">
    <location>
        <begin position="15"/>
        <end position="454"/>
    </location>
</feature>
<evidence type="ECO:0000313" key="7">
    <source>
        <dbReference type="EMBL" id="CAD5228861.1"/>
    </source>
</evidence>
<dbReference type="Gene3D" id="1.20.1250.20">
    <property type="entry name" value="MFS general substrate transporter like domains"/>
    <property type="match status" value="1"/>
</dbReference>
<feature type="transmembrane region" description="Helical" evidence="5">
    <location>
        <begin position="62"/>
        <end position="81"/>
    </location>
</feature>
<evidence type="ECO:0000256" key="5">
    <source>
        <dbReference type="SAM" id="Phobius"/>
    </source>
</evidence>
<evidence type="ECO:0000256" key="3">
    <source>
        <dbReference type="ARBA" id="ARBA00022989"/>
    </source>
</evidence>
<dbReference type="PROSITE" id="PS51257">
    <property type="entry name" value="PROKAR_LIPOPROTEIN"/>
    <property type="match status" value="1"/>
</dbReference>
<accession>A0A811LNX4</accession>
<dbReference type="Proteomes" id="UP000614601">
    <property type="component" value="Unassembled WGS sequence"/>
</dbReference>
<organism evidence="7 8">
    <name type="scientific">Bursaphelenchus okinawaensis</name>
    <dbReference type="NCBI Taxonomy" id="465554"/>
    <lineage>
        <taxon>Eukaryota</taxon>
        <taxon>Metazoa</taxon>
        <taxon>Ecdysozoa</taxon>
        <taxon>Nematoda</taxon>
        <taxon>Chromadorea</taxon>
        <taxon>Rhabditida</taxon>
        <taxon>Tylenchina</taxon>
        <taxon>Tylenchomorpha</taxon>
        <taxon>Aphelenchoidea</taxon>
        <taxon>Aphelenchoididae</taxon>
        <taxon>Bursaphelenchus</taxon>
    </lineage>
</organism>
<feature type="transmembrane region" description="Helical" evidence="5">
    <location>
        <begin position="121"/>
        <end position="143"/>
    </location>
</feature>